<keyword evidence="2" id="KW-1185">Reference proteome</keyword>
<dbReference type="AlphaFoldDB" id="A0A8R1U0Z1"/>
<accession>A0A8R1U0Z1</accession>
<evidence type="ECO:0000313" key="2">
    <source>
        <dbReference type="Proteomes" id="UP000024404"/>
    </source>
</evidence>
<protein>
    <submittedName>
        <fullName evidence="1">Uncharacterized protein</fullName>
    </submittedName>
</protein>
<proteinExistence type="predicted"/>
<evidence type="ECO:0000313" key="1">
    <source>
        <dbReference type="EnsemblMetazoa" id="OVOC8448.1"/>
    </source>
</evidence>
<organism evidence="1 2">
    <name type="scientific">Onchocerca volvulus</name>
    <dbReference type="NCBI Taxonomy" id="6282"/>
    <lineage>
        <taxon>Eukaryota</taxon>
        <taxon>Metazoa</taxon>
        <taxon>Ecdysozoa</taxon>
        <taxon>Nematoda</taxon>
        <taxon>Chromadorea</taxon>
        <taxon>Rhabditida</taxon>
        <taxon>Spirurina</taxon>
        <taxon>Spiruromorpha</taxon>
        <taxon>Filarioidea</taxon>
        <taxon>Onchocercidae</taxon>
        <taxon>Onchocerca</taxon>
    </lineage>
</organism>
<name>A0A8R1U0Z1_ONCVO</name>
<dbReference type="Proteomes" id="UP000024404">
    <property type="component" value="Unassembled WGS sequence"/>
</dbReference>
<dbReference type="EMBL" id="CMVM020000248">
    <property type="status" value="NOT_ANNOTATED_CDS"/>
    <property type="molecule type" value="Genomic_DNA"/>
</dbReference>
<sequence length="73" mass="8436">MQPLGQQMPLHSRGIIQMPLHSRGIIQMPLNFRGIIQSSFLIKCYKFHLLPSYYAIPSTFNFQIIDESESVAR</sequence>
<reference evidence="1" key="2">
    <citation type="submission" date="2022-06" db="UniProtKB">
        <authorList>
            <consortium name="EnsemblMetazoa"/>
        </authorList>
    </citation>
    <scope>IDENTIFICATION</scope>
</reference>
<reference evidence="2" key="1">
    <citation type="submission" date="2013-10" db="EMBL/GenBank/DDBJ databases">
        <title>Genome sequencing of Onchocerca volvulus.</title>
        <authorList>
            <person name="Cotton J."/>
            <person name="Tsai J."/>
            <person name="Stanley E."/>
            <person name="Tracey A."/>
            <person name="Holroyd N."/>
            <person name="Lustigman S."/>
            <person name="Berriman M."/>
        </authorList>
    </citation>
    <scope>NUCLEOTIDE SEQUENCE</scope>
</reference>
<dbReference type="EnsemblMetazoa" id="OVOC8448.1">
    <property type="protein sequence ID" value="OVOC8448.1"/>
    <property type="gene ID" value="WBGene00245257"/>
</dbReference>